<dbReference type="Pfam" id="PF21883">
    <property type="entry name" value="WLS_GOLD"/>
    <property type="match status" value="1"/>
</dbReference>
<feature type="transmembrane region" description="Helical" evidence="9">
    <location>
        <begin position="263"/>
        <end position="287"/>
    </location>
</feature>
<dbReference type="InterPro" id="IPR009551">
    <property type="entry name" value="Wntless"/>
</dbReference>
<dbReference type="PANTHER" id="PTHR13449">
    <property type="entry name" value="INTEGRAL MEMBRANE PROTEIN GPR177"/>
    <property type="match status" value="1"/>
</dbReference>
<reference evidence="12" key="1">
    <citation type="submission" date="2023-03" db="EMBL/GenBank/DDBJ databases">
        <authorList>
            <person name="Steffen K."/>
            <person name="Cardenas P."/>
        </authorList>
    </citation>
    <scope>NUCLEOTIDE SEQUENCE</scope>
</reference>
<evidence type="ECO:0000256" key="8">
    <source>
        <dbReference type="ARBA" id="ARBA00023136"/>
    </source>
</evidence>
<dbReference type="Proteomes" id="UP001174909">
    <property type="component" value="Unassembled WGS sequence"/>
</dbReference>
<feature type="transmembrane region" description="Helical" evidence="9">
    <location>
        <begin position="335"/>
        <end position="354"/>
    </location>
</feature>
<keyword evidence="6 9" id="KW-1133">Transmembrane helix</keyword>
<sequence>ARNVLNTAVAKTASIYQRGRSQLYVYVSVGWKTVMAAGICRVYLLAALVFVAAAVFFVIGALGPQHTWAHHHPVKTCIVENAFRHILDPGTALVDGTECGRVGKPMDLETEPHKQYYPLENILFHVQIPFLDGQILSRKFHFVIADLAIHFDNDFLKIVLQHDMNYVLMEVVLGYRDNHRGPWQRMAQGNITRTLRCHMTEWRYLECEHMQLFELGSVYHPQYLVNVAFPYLPLSSLPQYRGLAPLNKLALYVVHQTMAFTDLWFTLKCVLFPVSLVTLCWLLWRLAGNSSMLNLTHKSLVFMCAALTAYNAPIEMLTLYLNIPWMLVIDDFRQGLLISSLFFFWIVFVGEHTAGDRESGLREELWELLEAAGHHSNSSIFMFVYEFCERGIQQCSHSTVFGATSLWRNMCLLVCGCGHVVGLWSTW</sequence>
<name>A0AA35W6L6_GEOBA</name>
<evidence type="ECO:0000313" key="13">
    <source>
        <dbReference type="Proteomes" id="UP001174909"/>
    </source>
</evidence>
<feature type="non-terminal residue" evidence="12">
    <location>
        <position position="427"/>
    </location>
</feature>
<evidence type="ECO:0000256" key="7">
    <source>
        <dbReference type="ARBA" id="ARBA00023034"/>
    </source>
</evidence>
<keyword evidence="4" id="KW-0879">Wnt signaling pathway</keyword>
<evidence type="ECO:0000256" key="9">
    <source>
        <dbReference type="SAM" id="Phobius"/>
    </source>
</evidence>
<feature type="domain" description="Wntless GOLD" evidence="11">
    <location>
        <begin position="110"/>
        <end position="256"/>
    </location>
</feature>
<feature type="transmembrane region" description="Helical" evidence="9">
    <location>
        <begin position="299"/>
        <end position="323"/>
    </location>
</feature>
<feature type="transmembrane region" description="Helical" evidence="9">
    <location>
        <begin position="42"/>
        <end position="63"/>
    </location>
</feature>
<dbReference type="AlphaFoldDB" id="A0AA35W6L6"/>
<dbReference type="InterPro" id="IPR053936">
    <property type="entry name" value="WLS_GOLD"/>
</dbReference>
<proteinExistence type="inferred from homology"/>
<dbReference type="GO" id="GO:0016055">
    <property type="term" value="P:Wnt signaling pathway"/>
    <property type="evidence" value="ECO:0007669"/>
    <property type="project" value="UniProtKB-KW"/>
</dbReference>
<dbReference type="EMBL" id="CASHTH010000655">
    <property type="protein sequence ID" value="CAI8005981.1"/>
    <property type="molecule type" value="Genomic_DNA"/>
</dbReference>
<evidence type="ECO:0000256" key="2">
    <source>
        <dbReference type="ARBA" id="ARBA00008148"/>
    </source>
</evidence>
<evidence type="ECO:0000256" key="5">
    <source>
        <dbReference type="ARBA" id="ARBA00022692"/>
    </source>
</evidence>
<feature type="domain" description="Wntless-like transmembrane" evidence="10">
    <location>
        <begin position="259"/>
        <end position="420"/>
    </location>
</feature>
<evidence type="ECO:0000256" key="3">
    <source>
        <dbReference type="ARBA" id="ARBA00022473"/>
    </source>
</evidence>
<accession>A0AA35W6L6</accession>
<protein>
    <submittedName>
        <fullName evidence="12">Protein wntless homolog</fullName>
    </submittedName>
</protein>
<dbReference type="GO" id="GO:0006886">
    <property type="term" value="P:intracellular protein transport"/>
    <property type="evidence" value="ECO:0007669"/>
    <property type="project" value="TreeGrafter"/>
</dbReference>
<comment type="subcellular location">
    <subcellularLocation>
        <location evidence="1">Golgi apparatus membrane</location>
        <topology evidence="1">Multi-pass membrane protein</topology>
    </subcellularLocation>
</comment>
<evidence type="ECO:0000256" key="4">
    <source>
        <dbReference type="ARBA" id="ARBA00022687"/>
    </source>
</evidence>
<evidence type="ECO:0000259" key="10">
    <source>
        <dbReference type="Pfam" id="PF06664"/>
    </source>
</evidence>
<evidence type="ECO:0000313" key="12">
    <source>
        <dbReference type="EMBL" id="CAI8005981.1"/>
    </source>
</evidence>
<keyword evidence="8 9" id="KW-0472">Membrane</keyword>
<dbReference type="PANTHER" id="PTHR13449:SF2">
    <property type="entry name" value="PROTEIN WNTLESS HOMOLOG"/>
    <property type="match status" value="1"/>
</dbReference>
<keyword evidence="5 9" id="KW-0812">Transmembrane</keyword>
<organism evidence="12 13">
    <name type="scientific">Geodia barretti</name>
    <name type="common">Barrett's horny sponge</name>
    <dbReference type="NCBI Taxonomy" id="519541"/>
    <lineage>
        <taxon>Eukaryota</taxon>
        <taxon>Metazoa</taxon>
        <taxon>Porifera</taxon>
        <taxon>Demospongiae</taxon>
        <taxon>Heteroscleromorpha</taxon>
        <taxon>Tetractinellida</taxon>
        <taxon>Astrophorina</taxon>
        <taxon>Geodiidae</taxon>
        <taxon>Geodia</taxon>
    </lineage>
</organism>
<dbReference type="InterPro" id="IPR047843">
    <property type="entry name" value="WLS-like_TM"/>
</dbReference>
<evidence type="ECO:0000256" key="6">
    <source>
        <dbReference type="ARBA" id="ARBA00022989"/>
    </source>
</evidence>
<keyword evidence="3" id="KW-0217">Developmental protein</keyword>
<dbReference type="Pfam" id="PF06664">
    <property type="entry name" value="WLS-like_TM"/>
    <property type="match status" value="1"/>
</dbReference>
<comment type="caution">
    <text evidence="12">The sequence shown here is derived from an EMBL/GenBank/DDBJ whole genome shotgun (WGS) entry which is preliminary data.</text>
</comment>
<gene>
    <name evidence="12" type="ORF">GBAR_LOCUS4516</name>
</gene>
<evidence type="ECO:0000259" key="11">
    <source>
        <dbReference type="Pfam" id="PF21883"/>
    </source>
</evidence>
<keyword evidence="13" id="KW-1185">Reference proteome</keyword>
<keyword evidence="7" id="KW-0333">Golgi apparatus</keyword>
<dbReference type="GO" id="GO:0017147">
    <property type="term" value="F:Wnt-protein binding"/>
    <property type="evidence" value="ECO:0007669"/>
    <property type="project" value="InterPro"/>
</dbReference>
<dbReference type="GO" id="GO:0061355">
    <property type="term" value="P:Wnt protein secretion"/>
    <property type="evidence" value="ECO:0007669"/>
    <property type="project" value="TreeGrafter"/>
</dbReference>
<evidence type="ECO:0000256" key="1">
    <source>
        <dbReference type="ARBA" id="ARBA00004653"/>
    </source>
</evidence>
<dbReference type="GO" id="GO:0000139">
    <property type="term" value="C:Golgi membrane"/>
    <property type="evidence" value="ECO:0007669"/>
    <property type="project" value="UniProtKB-SubCell"/>
</dbReference>
<comment type="similarity">
    <text evidence="2">Belongs to the wntless family.</text>
</comment>